<dbReference type="HOGENOM" id="CLU_1687311_0_0_1"/>
<gene>
    <name evidence="2" type="ordered locus">PP7435_Chr2-0372</name>
</gene>
<proteinExistence type="predicted"/>
<sequence>MLPHLALTSHLYAIATGVAAGVAIHRYKDDIKRLIIDPLQESTLDPLERNVAYICQLIAVKLAQHLADREKQKSKPAHSACGGEPQLVAIKQSGTDLSYFAGEQDVPANYLISDQLDINDLIQERKRRKQLNESMFDSWEILSEESFDDLSIASLD</sequence>
<feature type="chain" id="PRO_5030168949" evidence="1">
    <location>
        <begin position="22"/>
        <end position="156"/>
    </location>
</feature>
<evidence type="ECO:0000313" key="2">
    <source>
        <dbReference type="EMBL" id="CCA38065.1"/>
    </source>
</evidence>
<reference evidence="2 3" key="1">
    <citation type="journal article" date="2011" name="J. Biotechnol.">
        <title>High-quality genome sequence of Pichia pastoris CBS7435.</title>
        <authorList>
            <person name="Kuberl A."/>
            <person name="Schneider J."/>
            <person name="Thallinger G.G."/>
            <person name="Anderl I."/>
            <person name="Wibberg D."/>
            <person name="Hajek T."/>
            <person name="Jaenicke S."/>
            <person name="Brinkrolf K."/>
            <person name="Goesmann A."/>
            <person name="Szczepanowski R."/>
            <person name="Puhler A."/>
            <person name="Schwab H."/>
            <person name="Glieder A."/>
            <person name="Pichler H."/>
        </authorList>
    </citation>
    <scope>NUCLEOTIDE SEQUENCE [LARGE SCALE GENOMIC DNA]</scope>
    <source>
        <strain evidence="3">ATCC 76273 / CBS 7435 / CECT 11047 / NRRL Y-11430 / Wegner 21-1</strain>
    </source>
</reference>
<reference key="2">
    <citation type="submission" date="2011-04" db="EMBL/GenBank/DDBJ databases">
        <title>High-quality genome sequence of Pichia pastoris CBS 7435.</title>
        <authorList>
            <person name="Kueberl A."/>
            <person name="Schneider J."/>
            <person name="Thallinger G.G."/>
            <person name="Anderl I."/>
            <person name="Wibberg D."/>
            <person name="Hajek T."/>
            <person name="Jaenicke S."/>
            <person name="Brinkrolf K."/>
            <person name="Goesmann A."/>
            <person name="Szczepanowski R."/>
            <person name="Puehler A."/>
            <person name="Schwab H."/>
            <person name="Glieder A."/>
            <person name="Pichler H."/>
        </authorList>
    </citation>
    <scope>NUCLEOTIDE SEQUENCE</scope>
    <source>
        <strain>CBS 7435</strain>
    </source>
</reference>
<accession>F2QRN7</accession>
<protein>
    <submittedName>
        <fullName evidence="2">Uncharacterized protein</fullName>
    </submittedName>
</protein>
<evidence type="ECO:0000256" key="1">
    <source>
        <dbReference type="SAM" id="SignalP"/>
    </source>
</evidence>
<keyword evidence="1" id="KW-0732">Signal</keyword>
<reference evidence="2 3" key="3">
    <citation type="journal article" date="2016" name="FEMS Yeast Res.">
        <title>Curation of the genome annotation of Pichia pastoris (Komagataella phaffii) CBS7435 from gene level to protein function.</title>
        <authorList>
            <person name="Valli M."/>
            <person name="Tatto N.E."/>
            <person name="Peymann A."/>
            <person name="Gruber C."/>
            <person name="Landes N."/>
            <person name="Ekker H."/>
            <person name="Thallinger G.G."/>
            <person name="Mattanovich D."/>
            <person name="Gasser B."/>
            <person name="Graf A.B."/>
        </authorList>
    </citation>
    <scope>GENOME REANNOTATION</scope>
    <source>
        <strain evidence="2 3">ATCC 76273 / CBS 7435 / CECT 11047 / NRRL Y-11430 / Wegner 21-1</strain>
    </source>
</reference>
<feature type="signal peptide" evidence="1">
    <location>
        <begin position="1"/>
        <end position="21"/>
    </location>
</feature>
<evidence type="ECO:0000313" key="3">
    <source>
        <dbReference type="Proteomes" id="UP000006853"/>
    </source>
</evidence>
<dbReference type="Proteomes" id="UP000006853">
    <property type="component" value="Chromosome 2"/>
</dbReference>
<keyword evidence="3" id="KW-1185">Reference proteome</keyword>
<name>F2QRN7_KOMPC</name>
<dbReference type="EMBL" id="FR839629">
    <property type="protein sequence ID" value="CCA38065.1"/>
    <property type="molecule type" value="Genomic_DNA"/>
</dbReference>
<dbReference type="AlphaFoldDB" id="F2QRN7"/>
<organism evidence="2 3">
    <name type="scientific">Komagataella phaffii (strain ATCC 76273 / CBS 7435 / CECT 11047 / NRRL Y-11430 / Wegner 21-1)</name>
    <name type="common">Yeast</name>
    <name type="synonym">Pichia pastoris</name>
    <dbReference type="NCBI Taxonomy" id="981350"/>
    <lineage>
        <taxon>Eukaryota</taxon>
        <taxon>Fungi</taxon>
        <taxon>Dikarya</taxon>
        <taxon>Ascomycota</taxon>
        <taxon>Saccharomycotina</taxon>
        <taxon>Pichiomycetes</taxon>
        <taxon>Pichiales</taxon>
        <taxon>Pichiaceae</taxon>
        <taxon>Komagataella</taxon>
    </lineage>
</organism>